<evidence type="ECO:0000313" key="1">
    <source>
        <dbReference type="EMBL" id="DAE05692.1"/>
    </source>
</evidence>
<name>A0A8S5PHN0_9CAUD</name>
<proteinExistence type="predicted"/>
<accession>A0A8S5PHN0</accession>
<evidence type="ECO:0008006" key="2">
    <source>
        <dbReference type="Google" id="ProtNLM"/>
    </source>
</evidence>
<dbReference type="EMBL" id="BK015415">
    <property type="protein sequence ID" value="DAE05692.1"/>
    <property type="molecule type" value="Genomic_DNA"/>
</dbReference>
<protein>
    <recommendedName>
        <fullName evidence="2">Tail protein</fullName>
    </recommendedName>
</protein>
<sequence>MILGDKAVTALYKYLNDNIERIGIKKGRIFKYEIPEKLAIGDYIAINHLPFVYSDAINEGVVNLNIHCRKTLSNLPNTKKLSDYTEKILSLFGDGTYLGGCYFDFYSISRPTRDSDNTYYVNMKFNVTYNNLKE</sequence>
<reference evidence="1" key="1">
    <citation type="journal article" date="2021" name="Proc. Natl. Acad. Sci. U.S.A.">
        <title>A Catalog of Tens of Thousands of Viruses from Human Metagenomes Reveals Hidden Associations with Chronic Diseases.</title>
        <authorList>
            <person name="Tisza M.J."/>
            <person name="Buck C.B."/>
        </authorList>
    </citation>
    <scope>NUCLEOTIDE SEQUENCE</scope>
    <source>
        <strain evidence="1">CtM5A27</strain>
    </source>
</reference>
<organism evidence="1">
    <name type="scientific">Siphoviridae sp. ctM5A27</name>
    <dbReference type="NCBI Taxonomy" id="2825459"/>
    <lineage>
        <taxon>Viruses</taxon>
        <taxon>Duplodnaviria</taxon>
        <taxon>Heunggongvirae</taxon>
        <taxon>Uroviricota</taxon>
        <taxon>Caudoviricetes</taxon>
    </lineage>
</organism>